<dbReference type="SMART" id="SM00355">
    <property type="entry name" value="ZnF_C2H2"/>
    <property type="match status" value="1"/>
</dbReference>
<dbReference type="Proteomes" id="UP000184330">
    <property type="component" value="Unassembled WGS sequence"/>
</dbReference>
<keyword evidence="7" id="KW-0862">Zinc</keyword>
<dbReference type="Gene3D" id="3.40.720.10">
    <property type="entry name" value="Alkaline Phosphatase, subunit A"/>
    <property type="match status" value="1"/>
</dbReference>
<feature type="region of interest" description="Disordered" evidence="8">
    <location>
        <begin position="172"/>
        <end position="197"/>
    </location>
</feature>
<keyword evidence="5" id="KW-0378">Hydrolase</keyword>
<evidence type="ECO:0000256" key="8">
    <source>
        <dbReference type="SAM" id="MobiDB-lite"/>
    </source>
</evidence>
<evidence type="ECO:0000259" key="9">
    <source>
        <dbReference type="PROSITE" id="PS50157"/>
    </source>
</evidence>
<dbReference type="InterPro" id="IPR050738">
    <property type="entry name" value="Sulfatase"/>
</dbReference>
<keyword evidence="6" id="KW-0106">Calcium</keyword>
<feature type="region of interest" description="Disordered" evidence="8">
    <location>
        <begin position="29"/>
        <end position="48"/>
    </location>
</feature>
<dbReference type="InterPro" id="IPR013087">
    <property type="entry name" value="Znf_C2H2_type"/>
</dbReference>
<keyword evidence="7" id="KW-0863">Zinc-finger</keyword>
<evidence type="ECO:0000256" key="6">
    <source>
        <dbReference type="ARBA" id="ARBA00022837"/>
    </source>
</evidence>
<evidence type="ECO:0000256" key="5">
    <source>
        <dbReference type="ARBA" id="ARBA00022801"/>
    </source>
</evidence>
<dbReference type="GO" id="GO:0004065">
    <property type="term" value="F:arylsulfatase activity"/>
    <property type="evidence" value="ECO:0007669"/>
    <property type="project" value="TreeGrafter"/>
</dbReference>
<dbReference type="PANTHER" id="PTHR42693:SF42">
    <property type="entry name" value="ARYLSULFATASE G"/>
    <property type="match status" value="1"/>
</dbReference>
<evidence type="ECO:0000256" key="1">
    <source>
        <dbReference type="ARBA" id="ARBA00001913"/>
    </source>
</evidence>
<evidence type="ECO:0000256" key="3">
    <source>
        <dbReference type="ARBA" id="ARBA00022723"/>
    </source>
</evidence>
<evidence type="ECO:0000256" key="7">
    <source>
        <dbReference type="PROSITE-ProRule" id="PRU00042"/>
    </source>
</evidence>
<dbReference type="GO" id="GO:0008270">
    <property type="term" value="F:zinc ion binding"/>
    <property type="evidence" value="ECO:0007669"/>
    <property type="project" value="UniProtKB-KW"/>
</dbReference>
<feature type="compositionally biased region" description="Basic and acidic residues" evidence="8">
    <location>
        <begin position="31"/>
        <end position="42"/>
    </location>
</feature>
<protein>
    <recommendedName>
        <fullName evidence="9">C2H2-type domain-containing protein</fullName>
    </recommendedName>
</protein>
<comment type="similarity">
    <text evidence="2">Belongs to the sulfatase family.</text>
</comment>
<keyword evidence="3" id="KW-0479">Metal-binding</keyword>
<accession>A0A1L7X7Z8</accession>
<evidence type="ECO:0000313" key="10">
    <source>
        <dbReference type="EMBL" id="CZR61144.1"/>
    </source>
</evidence>
<gene>
    <name evidence="10" type="ORF">PAC_11040</name>
</gene>
<organism evidence="10 11">
    <name type="scientific">Phialocephala subalpina</name>
    <dbReference type="NCBI Taxonomy" id="576137"/>
    <lineage>
        <taxon>Eukaryota</taxon>
        <taxon>Fungi</taxon>
        <taxon>Dikarya</taxon>
        <taxon>Ascomycota</taxon>
        <taxon>Pezizomycotina</taxon>
        <taxon>Leotiomycetes</taxon>
        <taxon>Helotiales</taxon>
        <taxon>Mollisiaceae</taxon>
        <taxon>Phialocephala</taxon>
        <taxon>Phialocephala fortinii species complex</taxon>
    </lineage>
</organism>
<feature type="domain" description="C2H2-type" evidence="9">
    <location>
        <begin position="200"/>
        <end position="228"/>
    </location>
</feature>
<sequence length="381" mass="43220">MSSGNLCSDILIRELSGLPNHLFFENPPFARSRDSSQDHHEVATSFSTTLSEPPNIDWYSINAWNYDNTAHVGQPTGGDTTPTTDISETWSANASSYSNQGCCSPMSSGTPMSWGFNHNCTMRHPQVSSPPFIPRSFTSLDTNVTSAQIQYPSYLPPHHLYAGYIHAASHDSVDNASPTRPRRVSDSTPLPLPPPKPKIHRCPRCERIFARPPDLQRHIDGVHLRRVPFMIRWPGHVPSNVTSNEIVHVTDIFSTILSVTGTALPTDRPIDGIDQTAFFRDPSNRKPKREGFLFYIKNDLRAIKWRDWKLHLFWEPQVNEGKGKLESPYLFNVVRDPKEESDVLAYNTWTLQPILKMQAEFFRSLKKDPAPKDELKEAFWG</sequence>
<keyword evidence="11" id="KW-1185">Reference proteome</keyword>
<proteinExistence type="inferred from homology"/>
<name>A0A1L7X7Z8_9HELO</name>
<dbReference type="InterPro" id="IPR017850">
    <property type="entry name" value="Alkaline_phosphatase_core_sf"/>
</dbReference>
<dbReference type="SUPFAM" id="SSF53649">
    <property type="entry name" value="Alkaline phosphatase-like"/>
    <property type="match status" value="1"/>
</dbReference>
<dbReference type="Gene3D" id="3.30.160.60">
    <property type="entry name" value="Classic Zinc Finger"/>
    <property type="match status" value="1"/>
</dbReference>
<dbReference type="Gene3D" id="3.30.1120.10">
    <property type="match status" value="1"/>
</dbReference>
<dbReference type="OrthoDB" id="2687452at2759"/>
<dbReference type="STRING" id="576137.A0A1L7X7Z8"/>
<dbReference type="PROSITE" id="PS50157">
    <property type="entry name" value="ZINC_FINGER_C2H2_2"/>
    <property type="match status" value="1"/>
</dbReference>
<evidence type="ECO:0000256" key="4">
    <source>
        <dbReference type="ARBA" id="ARBA00022729"/>
    </source>
</evidence>
<evidence type="ECO:0000313" key="11">
    <source>
        <dbReference type="Proteomes" id="UP000184330"/>
    </source>
</evidence>
<keyword evidence="4" id="KW-0732">Signal</keyword>
<dbReference type="AlphaFoldDB" id="A0A1L7X7Z8"/>
<dbReference type="PANTHER" id="PTHR42693">
    <property type="entry name" value="ARYLSULFATASE FAMILY MEMBER"/>
    <property type="match status" value="1"/>
</dbReference>
<dbReference type="EMBL" id="FJOG01000017">
    <property type="protein sequence ID" value="CZR61144.1"/>
    <property type="molecule type" value="Genomic_DNA"/>
</dbReference>
<reference evidence="10 11" key="1">
    <citation type="submission" date="2016-03" db="EMBL/GenBank/DDBJ databases">
        <authorList>
            <person name="Ploux O."/>
        </authorList>
    </citation>
    <scope>NUCLEOTIDE SEQUENCE [LARGE SCALE GENOMIC DNA]</scope>
    <source>
        <strain evidence="10 11">UAMH 11012</strain>
    </source>
</reference>
<evidence type="ECO:0000256" key="2">
    <source>
        <dbReference type="ARBA" id="ARBA00008779"/>
    </source>
</evidence>
<comment type="cofactor">
    <cofactor evidence="1">
        <name>Ca(2+)</name>
        <dbReference type="ChEBI" id="CHEBI:29108"/>
    </cofactor>
</comment>
<dbReference type="PROSITE" id="PS00028">
    <property type="entry name" value="ZINC_FINGER_C2H2_1"/>
    <property type="match status" value="1"/>
</dbReference>